<keyword evidence="5" id="KW-0963">Cytoplasm</keyword>
<sequence>MARVFVVNTEPRLHFRAQCNVNVGSSGAGLERLGLVLGLMGALFGCKRESCPTVKNILLLDSEGKRVAVKYYSDDWPTNSAKLAFEKSVFTKTLKSNARVEEDGFSNISSRLKKLHYRFPLETSNSTTTFSSALSTPHHPNLYAPTHYPIPTTQRPIAAMVLASLTAKAPNTHNSKAYCRHGTGISHCQSTNTQYKSHPKPSSQSQE</sequence>
<evidence type="ECO:0000313" key="7">
    <source>
        <dbReference type="Proteomes" id="UP000594261"/>
    </source>
</evidence>
<dbReference type="AlphaFoldDB" id="A0A7N2LN11"/>
<keyword evidence="7" id="KW-1185">Reference proteome</keyword>
<keyword evidence="4 5" id="KW-0472">Membrane</keyword>
<keyword evidence="5" id="KW-0968">Cytoplasmic vesicle</keyword>
<name>A0A7N2LN11_QUELO</name>
<proteinExistence type="inferred from homology"/>
<comment type="subunit">
    <text evidence="3 5">Oligomeric complex that consists of at least the alpha, beta, beta', gamma, delta, epsilon and zeta subunits.</text>
</comment>
<dbReference type="Gramene" id="QL05p009726:mrna">
    <property type="protein sequence ID" value="QL05p009726:mrna"/>
    <property type="gene ID" value="QL05p009726"/>
</dbReference>
<keyword evidence="5" id="KW-0931">ER-Golgi transport</keyword>
<dbReference type="GO" id="GO:0030126">
    <property type="term" value="C:COPI vesicle coat"/>
    <property type="evidence" value="ECO:0007669"/>
    <property type="project" value="UniProtKB-UniRule"/>
</dbReference>
<evidence type="ECO:0000256" key="5">
    <source>
        <dbReference type="RuleBase" id="RU366053"/>
    </source>
</evidence>
<keyword evidence="5" id="KW-0653">Protein transport</keyword>
<dbReference type="InParanoid" id="A0A7N2LN11"/>
<dbReference type="InterPro" id="IPR039652">
    <property type="entry name" value="Coatomer_zeta"/>
</dbReference>
<comment type="subcellular location">
    <subcellularLocation>
        <location evidence="5">Cytoplasm</location>
    </subcellularLocation>
    <subcellularLocation>
        <location evidence="1 5">Golgi apparatus membrane</location>
        <topology evidence="1 5">Peripheral membrane protein</topology>
        <orientation evidence="5">Cytoplasmic side</orientation>
    </subcellularLocation>
    <subcellularLocation>
        <location evidence="5">Cytoplasmic vesicle</location>
        <location evidence="5">COPI-coated vesicle membrane</location>
        <topology evidence="5">Peripheral membrane protein</topology>
        <orientation evidence="5">Cytoplasmic side</orientation>
    </subcellularLocation>
</comment>
<evidence type="ECO:0000256" key="2">
    <source>
        <dbReference type="ARBA" id="ARBA00006972"/>
    </source>
</evidence>
<evidence type="ECO:0000256" key="3">
    <source>
        <dbReference type="ARBA" id="ARBA00011775"/>
    </source>
</evidence>
<keyword evidence="5" id="KW-0813">Transport</keyword>
<dbReference type="GO" id="GO:0006891">
    <property type="term" value="P:intra-Golgi vesicle-mediated transport"/>
    <property type="evidence" value="ECO:0007669"/>
    <property type="project" value="TreeGrafter"/>
</dbReference>
<dbReference type="GO" id="GO:0006890">
    <property type="term" value="P:retrograde vesicle-mediated transport, Golgi to endoplasmic reticulum"/>
    <property type="evidence" value="ECO:0007669"/>
    <property type="project" value="UniProtKB-UniRule"/>
</dbReference>
<dbReference type="PANTHER" id="PTHR11043:SF8">
    <property type="entry name" value="COATOMER SUBUNIT ZETA"/>
    <property type="match status" value="1"/>
</dbReference>
<accession>A0A7N2LN11</accession>
<dbReference type="Gene3D" id="3.30.450.60">
    <property type="match status" value="1"/>
</dbReference>
<evidence type="ECO:0000313" key="6">
    <source>
        <dbReference type="EnsemblPlants" id="QL05p009726:mrna"/>
    </source>
</evidence>
<reference evidence="6" key="2">
    <citation type="submission" date="2021-01" db="UniProtKB">
        <authorList>
            <consortium name="EnsemblPlants"/>
        </authorList>
    </citation>
    <scope>IDENTIFICATION</scope>
</reference>
<comment type="function">
    <text evidence="5">The zeta subunit may be involved in regulating the coat assembly and, hence, the rate of biosynthetic protein transport due to its association-dissociation properties with the coatomer complex.</text>
</comment>
<dbReference type="GO" id="GO:0006886">
    <property type="term" value="P:intracellular protein transport"/>
    <property type="evidence" value="ECO:0007669"/>
    <property type="project" value="TreeGrafter"/>
</dbReference>
<dbReference type="PANTHER" id="PTHR11043">
    <property type="entry name" value="ZETA-COAT PROTEIN"/>
    <property type="match status" value="1"/>
</dbReference>
<organism evidence="6 7">
    <name type="scientific">Quercus lobata</name>
    <name type="common">Valley oak</name>
    <dbReference type="NCBI Taxonomy" id="97700"/>
    <lineage>
        <taxon>Eukaryota</taxon>
        <taxon>Viridiplantae</taxon>
        <taxon>Streptophyta</taxon>
        <taxon>Embryophyta</taxon>
        <taxon>Tracheophyta</taxon>
        <taxon>Spermatophyta</taxon>
        <taxon>Magnoliopsida</taxon>
        <taxon>eudicotyledons</taxon>
        <taxon>Gunneridae</taxon>
        <taxon>Pentapetalae</taxon>
        <taxon>rosids</taxon>
        <taxon>fabids</taxon>
        <taxon>Fagales</taxon>
        <taxon>Fagaceae</taxon>
        <taxon>Quercus</taxon>
    </lineage>
</organism>
<dbReference type="Proteomes" id="UP000594261">
    <property type="component" value="Chromosome 5"/>
</dbReference>
<dbReference type="EMBL" id="LRBV02000005">
    <property type="status" value="NOT_ANNOTATED_CDS"/>
    <property type="molecule type" value="Genomic_DNA"/>
</dbReference>
<protein>
    <recommendedName>
        <fullName evidence="5">Coatomer subunit zeta</fullName>
    </recommendedName>
</protein>
<evidence type="ECO:0000256" key="4">
    <source>
        <dbReference type="ARBA" id="ARBA00023136"/>
    </source>
</evidence>
<evidence type="ECO:0000256" key="1">
    <source>
        <dbReference type="ARBA" id="ARBA00004395"/>
    </source>
</evidence>
<comment type="similarity">
    <text evidence="2 5">Belongs to the adaptor complexes small subunit family.</text>
</comment>
<reference evidence="6 7" key="1">
    <citation type="journal article" date="2016" name="G3 (Bethesda)">
        <title>First Draft Assembly and Annotation of the Genome of a California Endemic Oak Quercus lobata Nee (Fagaceae).</title>
        <authorList>
            <person name="Sork V.L."/>
            <person name="Fitz-Gibbon S.T."/>
            <person name="Puiu D."/>
            <person name="Crepeau M."/>
            <person name="Gugger P.F."/>
            <person name="Sherman R."/>
            <person name="Stevens K."/>
            <person name="Langley C.H."/>
            <person name="Pellegrini M."/>
            <person name="Salzberg S.L."/>
        </authorList>
    </citation>
    <scope>NUCLEOTIDE SEQUENCE [LARGE SCALE GENOMIC DNA]</scope>
    <source>
        <strain evidence="6 7">cv. SW786</strain>
    </source>
</reference>
<dbReference type="EnsemblPlants" id="QL05p009726:mrna">
    <property type="protein sequence ID" value="QL05p009726:mrna"/>
    <property type="gene ID" value="QL05p009726"/>
</dbReference>
<dbReference type="GO" id="GO:0000139">
    <property type="term" value="C:Golgi membrane"/>
    <property type="evidence" value="ECO:0007669"/>
    <property type="project" value="UniProtKB-SubCell"/>
</dbReference>
<keyword evidence="5" id="KW-0333">Golgi apparatus</keyword>